<organism evidence="1 2">
    <name type="scientific">Haloactinospora alba</name>
    <dbReference type="NCBI Taxonomy" id="405555"/>
    <lineage>
        <taxon>Bacteria</taxon>
        <taxon>Bacillati</taxon>
        <taxon>Actinomycetota</taxon>
        <taxon>Actinomycetes</taxon>
        <taxon>Streptosporangiales</taxon>
        <taxon>Nocardiopsidaceae</taxon>
        <taxon>Haloactinospora</taxon>
    </lineage>
</organism>
<keyword evidence="2" id="KW-1185">Reference proteome</keyword>
<proteinExistence type="predicted"/>
<dbReference type="OrthoDB" id="3515845at2"/>
<dbReference type="RefSeq" id="WP_141926319.1">
    <property type="nucleotide sequence ID" value="NZ_VFQC01000004.1"/>
</dbReference>
<gene>
    <name evidence="1" type="ORF">FHX37_4624</name>
</gene>
<dbReference type="EMBL" id="VFQC01000004">
    <property type="protein sequence ID" value="TQN26086.1"/>
    <property type="molecule type" value="Genomic_DNA"/>
</dbReference>
<dbReference type="Proteomes" id="UP000317422">
    <property type="component" value="Unassembled WGS sequence"/>
</dbReference>
<dbReference type="AlphaFoldDB" id="A0A543N2P4"/>
<evidence type="ECO:0008006" key="3">
    <source>
        <dbReference type="Google" id="ProtNLM"/>
    </source>
</evidence>
<name>A0A543N2P4_9ACTN</name>
<evidence type="ECO:0000313" key="2">
    <source>
        <dbReference type="Proteomes" id="UP000317422"/>
    </source>
</evidence>
<sequence>MPTYHYVFADLLTDSEIGAFDLDGVSFDRRICEAGSFSATMPVPNRAVADRAARIVPRTPGDLSTGPGRTVVHVYRNGQLWGTYIVWEATPSADERGRVSIRLRGASLESWLFHREIRTDLTFSQEDQLQIARQLVDFALRPPSQSNVPGADIGLRISDTGTSGTKRDREYLASEGETYGKRLEQLSEVIDGPEWMIRTYLDSEGARVRDFVVRDQLGTPANHVFAEPGNVVSWSYPADATDAATSWVTRGDTVNDDISDDSEPLTSDYWYSTDHLNGGWPLLERSEDYQSVTNRGTLNDYARWWTTRRSGMVRIPQVTVRLPENPSFTPEHLGDEARLILTNDWFPLIDGAPSFDQQRRVVGIKVTPATRGTGSDTAELIFEEPADHPAETDPSGA</sequence>
<reference evidence="1 2" key="1">
    <citation type="submission" date="2019-06" db="EMBL/GenBank/DDBJ databases">
        <title>Sequencing the genomes of 1000 actinobacteria strains.</title>
        <authorList>
            <person name="Klenk H.-P."/>
        </authorList>
    </citation>
    <scope>NUCLEOTIDE SEQUENCE [LARGE SCALE GENOMIC DNA]</scope>
    <source>
        <strain evidence="1 2">DSM 45015</strain>
    </source>
</reference>
<evidence type="ECO:0000313" key="1">
    <source>
        <dbReference type="EMBL" id="TQN26086.1"/>
    </source>
</evidence>
<accession>A0A543N2P4</accession>
<protein>
    <recommendedName>
        <fullName evidence="3">Minor tail protein</fullName>
    </recommendedName>
</protein>
<comment type="caution">
    <text evidence="1">The sequence shown here is derived from an EMBL/GenBank/DDBJ whole genome shotgun (WGS) entry which is preliminary data.</text>
</comment>